<reference evidence="2 3" key="1">
    <citation type="journal article" date="2015" name="Genome Announc.">
        <title>Complete Genome Sequence of Bartonella ancashensis Strain 20.00, Isolated from the Blood of a Patient with Verruga Peruana.</title>
        <authorList>
            <person name="Hang J."/>
            <person name="Mullins K.E."/>
            <person name="Clifford R.J."/>
            <person name="Onmus-Leone F."/>
            <person name="Yang Y."/>
            <person name="Jiang J."/>
            <person name="Leguia M."/>
            <person name="Kasper M.R."/>
            <person name="Maguina C."/>
            <person name="Lesho E.P."/>
            <person name="Jarman R.G."/>
            <person name="Richards A.L."/>
            <person name="Blazes D."/>
        </authorList>
    </citation>
    <scope>NUCLEOTIDE SEQUENCE [LARGE SCALE GENOMIC DNA]</scope>
    <source>
        <strain evidence="2 3">20.00</strain>
    </source>
</reference>
<dbReference type="AlphaFoldDB" id="A0A0M3T2N8"/>
<sequence>MNKFLPISDFKKLIYKRKSTTRSAIIPSSNISGQALVAVIAIMTFLSSLALSSVDLVQRATHNWSNQINREATIQIRPVDKIDIEQNLKNAVQLVQTFRGVQKATIVDQNSTKKLLEPWLGTDLSFDKLLLPRLIIVTLEEGKNIDFQAIHKAVKEKIPGGRFNDHRFWIHHFTTMAQTTILISFTILALILGSLMLTIIFATRNALAENVHIVNVLHFIGTQNIFIAQQFDKHFFKTALRGALYGGVTGVFFFHIFSLWIHRTLGTVETNQILALFGYFSINMSTYIKIIMLIFSISLLTILTSRMTILRQLKKMDQYDDGLF</sequence>
<name>A0A0M3T2N8_9HYPH</name>
<dbReference type="RefSeq" id="WP_053944618.1">
    <property type="nucleotide sequence ID" value="NZ_CP010401.1"/>
</dbReference>
<dbReference type="InterPro" id="IPR004513">
    <property type="entry name" value="FtsX"/>
</dbReference>
<feature type="transmembrane region" description="Helical" evidence="1">
    <location>
        <begin position="35"/>
        <end position="57"/>
    </location>
</feature>
<keyword evidence="1" id="KW-0472">Membrane</keyword>
<dbReference type="PANTHER" id="PTHR47755">
    <property type="entry name" value="CELL DIVISION PROTEIN FTSX"/>
    <property type="match status" value="1"/>
</dbReference>
<dbReference type="STRING" id="1318743.PU02_0357"/>
<dbReference type="GO" id="GO:0016020">
    <property type="term" value="C:membrane"/>
    <property type="evidence" value="ECO:0007669"/>
    <property type="project" value="InterPro"/>
</dbReference>
<keyword evidence="1" id="KW-1133">Transmembrane helix</keyword>
<gene>
    <name evidence="2" type="ORF">PU02_0357</name>
</gene>
<feature type="transmembrane region" description="Helical" evidence="1">
    <location>
        <begin position="181"/>
        <end position="201"/>
    </location>
</feature>
<dbReference type="PATRIC" id="fig|1318743.3.peg.368"/>
<feature type="transmembrane region" description="Helical" evidence="1">
    <location>
        <begin position="273"/>
        <end position="303"/>
    </location>
</feature>
<keyword evidence="2" id="KW-0132">Cell division</keyword>
<dbReference type="Proteomes" id="UP000057213">
    <property type="component" value="Chromosome"/>
</dbReference>
<protein>
    <submittedName>
        <fullName evidence="2">Cell division protein FtsX</fullName>
    </submittedName>
</protein>
<feature type="transmembrane region" description="Helical" evidence="1">
    <location>
        <begin position="243"/>
        <end position="261"/>
    </location>
</feature>
<dbReference type="OrthoDB" id="9814843at2"/>
<evidence type="ECO:0000256" key="1">
    <source>
        <dbReference type="SAM" id="Phobius"/>
    </source>
</evidence>
<evidence type="ECO:0000313" key="3">
    <source>
        <dbReference type="Proteomes" id="UP000057213"/>
    </source>
</evidence>
<accession>A0A0M3T2N8</accession>
<keyword evidence="3" id="KW-1185">Reference proteome</keyword>
<keyword evidence="1" id="KW-0812">Transmembrane</keyword>
<keyword evidence="2" id="KW-0131">Cell cycle</keyword>
<dbReference type="EMBL" id="CP010401">
    <property type="protein sequence ID" value="ALE03171.1"/>
    <property type="molecule type" value="Genomic_DNA"/>
</dbReference>
<evidence type="ECO:0000313" key="2">
    <source>
        <dbReference type="EMBL" id="ALE03171.1"/>
    </source>
</evidence>
<proteinExistence type="predicted"/>
<dbReference type="GO" id="GO:0032153">
    <property type="term" value="C:cell division site"/>
    <property type="evidence" value="ECO:0007669"/>
    <property type="project" value="TreeGrafter"/>
</dbReference>
<dbReference type="PANTHER" id="PTHR47755:SF1">
    <property type="entry name" value="CELL DIVISION PROTEIN FTSX"/>
    <property type="match status" value="1"/>
</dbReference>
<organism evidence="2 3">
    <name type="scientific">Bartonella ancashensis</name>
    <dbReference type="NCBI Taxonomy" id="1318743"/>
    <lineage>
        <taxon>Bacteria</taxon>
        <taxon>Pseudomonadati</taxon>
        <taxon>Pseudomonadota</taxon>
        <taxon>Alphaproteobacteria</taxon>
        <taxon>Hyphomicrobiales</taxon>
        <taxon>Bartonellaceae</taxon>
        <taxon>Bartonella</taxon>
    </lineage>
</organism>
<dbReference type="KEGG" id="banc:PU02_0357"/>
<dbReference type="GO" id="GO:0051301">
    <property type="term" value="P:cell division"/>
    <property type="evidence" value="ECO:0007669"/>
    <property type="project" value="UniProtKB-KW"/>
</dbReference>